<dbReference type="Pfam" id="PF20282">
    <property type="entry name" value="CTD6"/>
    <property type="match status" value="1"/>
</dbReference>
<evidence type="ECO:0000259" key="1">
    <source>
        <dbReference type="Pfam" id="PF20282"/>
    </source>
</evidence>
<dbReference type="EMBL" id="BMZN01000005">
    <property type="protein sequence ID" value="GHC56358.1"/>
    <property type="molecule type" value="Genomic_DNA"/>
</dbReference>
<gene>
    <name evidence="2" type="ORF">GCM10010096_31560</name>
</gene>
<organism evidence="2 3">
    <name type="scientific">Alcaligenes pakistanensis</name>
    <dbReference type="NCBI Taxonomy" id="1482717"/>
    <lineage>
        <taxon>Bacteria</taxon>
        <taxon>Pseudomonadati</taxon>
        <taxon>Pseudomonadota</taxon>
        <taxon>Betaproteobacteria</taxon>
        <taxon>Burkholderiales</taxon>
        <taxon>Alcaligenaceae</taxon>
        <taxon>Alcaligenes</taxon>
    </lineage>
</organism>
<feature type="domain" description="ABC-three component systems C-terminal" evidence="1">
    <location>
        <begin position="228"/>
        <end position="356"/>
    </location>
</feature>
<reference evidence="3" key="1">
    <citation type="journal article" date="2019" name="Int. J. Syst. Evol. Microbiol.">
        <title>The Global Catalogue of Microorganisms (GCM) 10K type strain sequencing project: providing services to taxonomists for standard genome sequencing and annotation.</title>
        <authorList>
            <consortium name="The Broad Institute Genomics Platform"/>
            <consortium name="The Broad Institute Genome Sequencing Center for Infectious Disease"/>
            <person name="Wu L."/>
            <person name="Ma J."/>
        </authorList>
    </citation>
    <scope>NUCLEOTIDE SEQUENCE [LARGE SCALE GENOMIC DNA]</scope>
    <source>
        <strain evidence="3">KCTC 42083</strain>
    </source>
</reference>
<protein>
    <recommendedName>
        <fullName evidence="1">ABC-three component systems C-terminal domain-containing protein</fullName>
    </recommendedName>
</protein>
<dbReference type="InterPro" id="IPR046914">
    <property type="entry name" value="ABC-3C_CTD6"/>
</dbReference>
<dbReference type="AlphaFoldDB" id="A0A8H9IJW0"/>
<comment type="caution">
    <text evidence="2">The sequence shown here is derived from an EMBL/GenBank/DDBJ whole genome shotgun (WGS) entry which is preliminary data.</text>
</comment>
<evidence type="ECO:0000313" key="2">
    <source>
        <dbReference type="EMBL" id="GHC56358.1"/>
    </source>
</evidence>
<dbReference type="RefSeq" id="WP_189393624.1">
    <property type="nucleotide sequence ID" value="NZ_BMZN01000005.1"/>
</dbReference>
<accession>A0A8H9IJW0</accession>
<dbReference type="Proteomes" id="UP000608923">
    <property type="component" value="Unassembled WGS sequence"/>
</dbReference>
<keyword evidence="3" id="KW-1185">Reference proteome</keyword>
<proteinExistence type="predicted"/>
<name>A0A8H9IJW0_9BURK</name>
<sequence length="359" mass="40493">MSTKQKTGRTRPSNRLVAKGGVIEPSSQVLLFNPDQWEEFILAATRQRTLSNGAQYAFVKRLGGAGDGGRDVEARFVSDLKRDEWDLYQAKHYKSGLTKSDAYPEMAKFFKQLALKTYPRPKTYYICCPRAIGNELHNAMSAGAEPFKAAFVTAWQNETHGMTGRAAELTPEVMAAINDFDFGRFVECQVNELLTWHKRDQAAHNELFGIVAERKDDDEVPATPASHEGTYIEELMKVYTEHQQSPVTLSDMDTGDYAEHFMAQRQVFYCAEGLQRFSRDIYPDEPEFEKLLKMVHDGIRPTVAQLKLKSGMDRLDAAVDKASSLQVHESRLSPQLRGGDLPGTCHHLVNNGKLTWVKK</sequence>
<evidence type="ECO:0000313" key="3">
    <source>
        <dbReference type="Proteomes" id="UP000608923"/>
    </source>
</evidence>